<dbReference type="PANTHER" id="PTHR13966">
    <property type="entry name" value="ENDONUCLEASE RELATED"/>
    <property type="match status" value="1"/>
</dbReference>
<evidence type="ECO:0000259" key="4">
    <source>
        <dbReference type="Pfam" id="PF01223"/>
    </source>
</evidence>
<dbReference type="SUPFAM" id="SSF54060">
    <property type="entry name" value="His-Me finger endonucleases"/>
    <property type="match status" value="1"/>
</dbReference>
<dbReference type="RefSeq" id="XP_049314488.1">
    <property type="nucleotide sequence ID" value="XM_049458531.1"/>
</dbReference>
<dbReference type="Gene3D" id="3.40.570.10">
    <property type="entry name" value="Extracellular Endonuclease, subunit A"/>
    <property type="match status" value="1"/>
</dbReference>
<keyword evidence="5" id="KW-1185">Reference proteome</keyword>
<organism evidence="5 6">
    <name type="scientific">Bactrocera dorsalis</name>
    <name type="common">Oriental fruit fly</name>
    <name type="synonym">Dacus dorsalis</name>
    <dbReference type="NCBI Taxonomy" id="27457"/>
    <lineage>
        <taxon>Eukaryota</taxon>
        <taxon>Metazoa</taxon>
        <taxon>Ecdysozoa</taxon>
        <taxon>Arthropoda</taxon>
        <taxon>Hexapoda</taxon>
        <taxon>Insecta</taxon>
        <taxon>Pterygota</taxon>
        <taxon>Neoptera</taxon>
        <taxon>Endopterygota</taxon>
        <taxon>Diptera</taxon>
        <taxon>Brachycera</taxon>
        <taxon>Muscomorpha</taxon>
        <taxon>Tephritoidea</taxon>
        <taxon>Tephritidae</taxon>
        <taxon>Bactrocera</taxon>
        <taxon>Bactrocera</taxon>
    </lineage>
</organism>
<protein>
    <submittedName>
        <fullName evidence="6">Uncharacterized protein LOC125778908</fullName>
    </submittedName>
</protein>
<keyword evidence="2" id="KW-0540">Nuclease</keyword>
<dbReference type="InterPro" id="IPR001604">
    <property type="entry name" value="Endo_G_ENPP1-like_dom"/>
</dbReference>
<reference evidence="6" key="1">
    <citation type="submission" date="2025-08" db="UniProtKB">
        <authorList>
            <consortium name="RefSeq"/>
        </authorList>
    </citation>
    <scope>IDENTIFICATION</scope>
    <source>
        <tissue evidence="6">Adult</tissue>
    </source>
</reference>
<keyword evidence="3" id="KW-0255">Endonuclease</keyword>
<gene>
    <name evidence="6" type="primary">LOC125778908</name>
</gene>
<dbReference type="InterPro" id="IPR044925">
    <property type="entry name" value="His-Me_finger_sf"/>
</dbReference>
<dbReference type="Pfam" id="PF01223">
    <property type="entry name" value="Endonuclease_NS"/>
    <property type="match status" value="1"/>
</dbReference>
<evidence type="ECO:0000313" key="6">
    <source>
        <dbReference type="RefSeq" id="XP_049314488.1"/>
    </source>
</evidence>
<dbReference type="Proteomes" id="UP001652620">
    <property type="component" value="Chromosome 5"/>
</dbReference>
<evidence type="ECO:0000313" key="5">
    <source>
        <dbReference type="Proteomes" id="UP001652620"/>
    </source>
</evidence>
<accession>A0ABM3JZ36</accession>
<keyword evidence="3" id="KW-0378">Hydrolase</keyword>
<dbReference type="InterPro" id="IPR040255">
    <property type="entry name" value="Non-specific_endonuclease"/>
</dbReference>
<sequence length="186" mass="21206">MTYSGQQKGTFHHLNVMPQWESQNKGNWSHLEDDVRQFTHDSNKTLIYYTGTWGVCTLPDVLNIQQELYLGDDNNVIPVPKLFYIVVIDADSRKGIAIVGVNNPYLKNDELKTGGYLIAEDVSDDVDWIKWDRKNIKKGDRCWNRKNIKKGYCYAVSVPDFVKVVKDLPLVGLETSGILGLKELSI</sequence>
<name>A0ABM3JZ36_BACDO</name>
<dbReference type="InterPro" id="IPR044929">
    <property type="entry name" value="DNA/RNA_non-sp_Endonuclease_sf"/>
</dbReference>
<dbReference type="GeneID" id="125778908"/>
<proteinExistence type="inferred from homology"/>
<evidence type="ECO:0000256" key="3">
    <source>
        <dbReference type="ARBA" id="ARBA00022759"/>
    </source>
</evidence>
<feature type="domain" description="DNA/RNA non-specific endonuclease/pyrophosphatase/phosphodiesterase" evidence="4">
    <location>
        <begin position="5"/>
        <end position="132"/>
    </location>
</feature>
<evidence type="ECO:0000256" key="2">
    <source>
        <dbReference type="ARBA" id="ARBA00022722"/>
    </source>
</evidence>
<dbReference type="PANTHER" id="PTHR13966:SF19">
    <property type="entry name" value="NUCLEASE EXOG, MITOCHONDRIAL"/>
    <property type="match status" value="1"/>
</dbReference>
<comment type="similarity">
    <text evidence="1">Belongs to the DNA/RNA non-specific endonuclease family.</text>
</comment>
<evidence type="ECO:0000256" key="1">
    <source>
        <dbReference type="ARBA" id="ARBA00010052"/>
    </source>
</evidence>